<name>A0AAV3Y2G5_9GAST</name>
<comment type="caution">
    <text evidence="2">The sequence shown here is derived from an EMBL/GenBank/DDBJ whole genome shotgun (WGS) entry which is preliminary data.</text>
</comment>
<evidence type="ECO:0000256" key="1">
    <source>
        <dbReference type="SAM" id="MobiDB-lite"/>
    </source>
</evidence>
<proteinExistence type="predicted"/>
<protein>
    <submittedName>
        <fullName evidence="2">Uncharacterized protein</fullName>
    </submittedName>
</protein>
<dbReference type="AlphaFoldDB" id="A0AAV3Y2G5"/>
<dbReference type="Proteomes" id="UP000735302">
    <property type="component" value="Unassembled WGS sequence"/>
</dbReference>
<evidence type="ECO:0000313" key="3">
    <source>
        <dbReference type="Proteomes" id="UP000735302"/>
    </source>
</evidence>
<sequence>MNFKNWAEDESDNLGVGRNPRGEPAASVVCTHRETGRMYDEEHCLALDPENDWQLKDEYATCLGTYCVRSKVTWFMPRSTVNCIHHIHRREEEEEDEGGRWERGEGGWRTENVAVDSSKSALTSEGIFLSRVRVQSPTLMPWPDEASKA</sequence>
<accession>A0AAV3Y2G5</accession>
<evidence type="ECO:0000313" key="2">
    <source>
        <dbReference type="EMBL" id="GFN76428.1"/>
    </source>
</evidence>
<gene>
    <name evidence="2" type="ORF">PoB_000293400</name>
</gene>
<organism evidence="2 3">
    <name type="scientific">Plakobranchus ocellatus</name>
    <dbReference type="NCBI Taxonomy" id="259542"/>
    <lineage>
        <taxon>Eukaryota</taxon>
        <taxon>Metazoa</taxon>
        <taxon>Spiralia</taxon>
        <taxon>Lophotrochozoa</taxon>
        <taxon>Mollusca</taxon>
        <taxon>Gastropoda</taxon>
        <taxon>Heterobranchia</taxon>
        <taxon>Euthyneura</taxon>
        <taxon>Panpulmonata</taxon>
        <taxon>Sacoglossa</taxon>
        <taxon>Placobranchoidea</taxon>
        <taxon>Plakobranchidae</taxon>
        <taxon>Plakobranchus</taxon>
    </lineage>
</organism>
<dbReference type="EMBL" id="BLXT01000383">
    <property type="protein sequence ID" value="GFN76428.1"/>
    <property type="molecule type" value="Genomic_DNA"/>
</dbReference>
<reference evidence="2 3" key="1">
    <citation type="journal article" date="2021" name="Elife">
        <title>Chloroplast acquisition without the gene transfer in kleptoplastic sea slugs, Plakobranchus ocellatus.</title>
        <authorList>
            <person name="Maeda T."/>
            <person name="Takahashi S."/>
            <person name="Yoshida T."/>
            <person name="Shimamura S."/>
            <person name="Takaki Y."/>
            <person name="Nagai Y."/>
            <person name="Toyoda A."/>
            <person name="Suzuki Y."/>
            <person name="Arimoto A."/>
            <person name="Ishii H."/>
            <person name="Satoh N."/>
            <person name="Nishiyama T."/>
            <person name="Hasebe M."/>
            <person name="Maruyama T."/>
            <person name="Minagawa J."/>
            <person name="Obokata J."/>
            <person name="Shigenobu S."/>
        </authorList>
    </citation>
    <scope>NUCLEOTIDE SEQUENCE [LARGE SCALE GENOMIC DNA]</scope>
</reference>
<feature type="region of interest" description="Disordered" evidence="1">
    <location>
        <begin position="1"/>
        <end position="25"/>
    </location>
</feature>
<keyword evidence="3" id="KW-1185">Reference proteome</keyword>